<proteinExistence type="predicted"/>
<dbReference type="Gene3D" id="3.30.1890.10">
    <property type="entry name" value="FepE-like"/>
    <property type="match status" value="1"/>
</dbReference>
<feature type="transmembrane region" description="Helical" evidence="6">
    <location>
        <begin position="44"/>
        <end position="63"/>
    </location>
</feature>
<evidence type="ECO:0000256" key="1">
    <source>
        <dbReference type="ARBA" id="ARBA00004651"/>
    </source>
</evidence>
<evidence type="ECO:0000256" key="2">
    <source>
        <dbReference type="ARBA" id="ARBA00022475"/>
    </source>
</evidence>
<dbReference type="AlphaFoldDB" id="A0A3P3VP57"/>
<dbReference type="SUPFAM" id="SSF160355">
    <property type="entry name" value="Bacterial polysaccharide co-polymerase-like"/>
    <property type="match status" value="1"/>
</dbReference>
<evidence type="ECO:0000256" key="6">
    <source>
        <dbReference type="SAM" id="Phobius"/>
    </source>
</evidence>
<keyword evidence="2" id="KW-1003">Cell membrane</keyword>
<reference evidence="9 10" key="2">
    <citation type="submission" date="2018-12" db="EMBL/GenBank/DDBJ databases">
        <title>Simiduia agarivorans gen. nov., sp. nov., a marine, agarolytic bacterium isolated from shallow coastal water from Keelung, Taiwan.</title>
        <authorList>
            <person name="Shieh W.Y."/>
        </authorList>
    </citation>
    <scope>NUCLEOTIDE SEQUENCE [LARGE SCALE GENOMIC DNA]</scope>
    <source>
        <strain evidence="9 10">GTF-13</strain>
    </source>
</reference>
<comment type="caution">
    <text evidence="9">The sequence shown here is derived from an EMBL/GenBank/DDBJ whole genome shotgun (WGS) entry which is preliminary data.</text>
</comment>
<evidence type="ECO:0000259" key="8">
    <source>
        <dbReference type="Pfam" id="PF13807"/>
    </source>
</evidence>
<feature type="domain" description="Polysaccharide chain length determinant N-terminal" evidence="7">
    <location>
        <begin position="28"/>
        <end position="111"/>
    </location>
</feature>
<dbReference type="GO" id="GO:0004713">
    <property type="term" value="F:protein tyrosine kinase activity"/>
    <property type="evidence" value="ECO:0007669"/>
    <property type="project" value="TreeGrafter"/>
</dbReference>
<keyword evidence="5 6" id="KW-0472">Membrane</keyword>
<sequence>MSKSMSQTTPHPPITQYPQAAYPPMMGDEIDLIELFNKIWQRKFWVVGITALISSLALVYLMVAKPVYEAEVYLMPPAAADIEGLNIETSAFKNQAKIEDVYDQFLKNAQSRSLQLEYFRENGYAEFYGGADTSEQKAFEQFKKSLAVNVPKKGEVVFTSIALQGPTPEQVQAGINGYLDQVVRVTQNALVEDLNGAIAQKVRLLEDSISSKRKLAETLRQDRIVQLREVLPVAKASGIVRPGVGNAEGVSNQNISILNNDLLFMRGTEALEAEIKVLTERVSDDPFISGLRSLQEAKENLLAVKLDASMIFPVSIDQPATLPEKPIKPKKLLILAASIVLGGMLGLFVALVVPARKEEVAG</sequence>
<keyword evidence="4 6" id="KW-1133">Transmembrane helix</keyword>
<comment type="subcellular location">
    <subcellularLocation>
        <location evidence="1">Cell membrane</location>
        <topology evidence="1">Multi-pass membrane protein</topology>
    </subcellularLocation>
</comment>
<evidence type="ECO:0000256" key="5">
    <source>
        <dbReference type="ARBA" id="ARBA00023136"/>
    </source>
</evidence>
<evidence type="ECO:0000256" key="4">
    <source>
        <dbReference type="ARBA" id="ARBA00022989"/>
    </source>
</evidence>
<evidence type="ECO:0008006" key="11">
    <source>
        <dbReference type="Google" id="ProtNLM"/>
    </source>
</evidence>
<dbReference type="InterPro" id="IPR003856">
    <property type="entry name" value="LPS_length_determ_N"/>
</dbReference>
<protein>
    <recommendedName>
        <fullName evidence="11">Polysaccharide chain length determinant N-terminal domain-containing protein</fullName>
    </recommendedName>
</protein>
<evidence type="ECO:0000313" key="9">
    <source>
        <dbReference type="EMBL" id="RRJ84485.1"/>
    </source>
</evidence>
<reference evidence="9 10" key="1">
    <citation type="submission" date="2018-08" db="EMBL/GenBank/DDBJ databases">
        <authorList>
            <person name="Khan S.A."/>
        </authorList>
    </citation>
    <scope>NUCLEOTIDE SEQUENCE [LARGE SCALE GENOMIC DNA]</scope>
    <source>
        <strain evidence="9 10">GTF-13</strain>
    </source>
</reference>
<evidence type="ECO:0000313" key="10">
    <source>
        <dbReference type="Proteomes" id="UP000280792"/>
    </source>
</evidence>
<dbReference type="Pfam" id="PF02706">
    <property type="entry name" value="Wzz"/>
    <property type="match status" value="1"/>
</dbReference>
<dbReference type="GO" id="GO:0005886">
    <property type="term" value="C:plasma membrane"/>
    <property type="evidence" value="ECO:0007669"/>
    <property type="project" value="UniProtKB-SubCell"/>
</dbReference>
<gene>
    <name evidence="9" type="ORF">D0544_05100</name>
</gene>
<organism evidence="9 10">
    <name type="scientific">Aestuariirhabdus litorea</name>
    <dbReference type="NCBI Taxonomy" id="2528527"/>
    <lineage>
        <taxon>Bacteria</taxon>
        <taxon>Pseudomonadati</taxon>
        <taxon>Pseudomonadota</taxon>
        <taxon>Gammaproteobacteria</taxon>
        <taxon>Oceanospirillales</taxon>
        <taxon>Aestuariirhabdaceae</taxon>
        <taxon>Aestuariirhabdus</taxon>
    </lineage>
</organism>
<evidence type="ECO:0000259" key="7">
    <source>
        <dbReference type="Pfam" id="PF02706"/>
    </source>
</evidence>
<dbReference type="PANTHER" id="PTHR32309">
    <property type="entry name" value="TYROSINE-PROTEIN KINASE"/>
    <property type="match status" value="1"/>
</dbReference>
<evidence type="ECO:0000256" key="3">
    <source>
        <dbReference type="ARBA" id="ARBA00022692"/>
    </source>
</evidence>
<accession>A0A3P3VP57</accession>
<keyword evidence="10" id="KW-1185">Reference proteome</keyword>
<dbReference type="InterPro" id="IPR050445">
    <property type="entry name" value="Bact_polysacc_biosynth/exp"/>
</dbReference>
<dbReference type="Pfam" id="PF13807">
    <property type="entry name" value="GNVR"/>
    <property type="match status" value="1"/>
</dbReference>
<name>A0A3P3VP57_9GAMM</name>
<feature type="domain" description="Tyrosine-protein kinase G-rich" evidence="8">
    <location>
        <begin position="308"/>
        <end position="352"/>
    </location>
</feature>
<keyword evidence="3 6" id="KW-0812">Transmembrane</keyword>
<dbReference type="EMBL" id="QWEZ01000001">
    <property type="protein sequence ID" value="RRJ84485.1"/>
    <property type="molecule type" value="Genomic_DNA"/>
</dbReference>
<feature type="transmembrane region" description="Helical" evidence="6">
    <location>
        <begin position="332"/>
        <end position="353"/>
    </location>
</feature>
<dbReference type="InterPro" id="IPR032807">
    <property type="entry name" value="GNVR"/>
</dbReference>
<dbReference type="Proteomes" id="UP000280792">
    <property type="component" value="Unassembled WGS sequence"/>
</dbReference>
<dbReference type="PANTHER" id="PTHR32309:SF13">
    <property type="entry name" value="FERRIC ENTEROBACTIN TRANSPORT PROTEIN FEPE"/>
    <property type="match status" value="1"/>
</dbReference>